<dbReference type="PROSITE" id="PS50405">
    <property type="entry name" value="GST_CTER"/>
    <property type="match status" value="1"/>
</dbReference>
<dbReference type="AlphaFoldDB" id="A0A1Z4LMC8"/>
<dbReference type="SUPFAM" id="SSF47616">
    <property type="entry name" value="GST C-terminal domain-like"/>
    <property type="match status" value="1"/>
</dbReference>
<dbReference type="Pfam" id="PF14497">
    <property type="entry name" value="GST_C_3"/>
    <property type="match status" value="1"/>
</dbReference>
<sequence length="201" mass="22402">MKLYDLELSGNCYKVRLFLSLLNIDYELVPVDFLGKEHKSPEFLQLNPLGQIPVLEDGDLVLRDSQAILVYLAKKYGGEAWFPSDAAEMGIVTQWLLTAANEIARGPADARVGTKFGFGIDVNAAQKKAKPILNLIEQHLSKSENQWLALNRPTIADISCFPYIALAPEGGVMLEPYPAIIQWCDRIKKLPNFIEMPGISK</sequence>
<evidence type="ECO:0000259" key="2">
    <source>
        <dbReference type="PROSITE" id="PS50405"/>
    </source>
</evidence>
<dbReference type="SUPFAM" id="SSF52833">
    <property type="entry name" value="Thioredoxin-like"/>
    <property type="match status" value="1"/>
</dbReference>
<protein>
    <submittedName>
        <fullName evidence="3">Glutathione S-transferase domain protein</fullName>
    </submittedName>
</protein>
<dbReference type="CDD" id="cd03206">
    <property type="entry name" value="GST_C_7"/>
    <property type="match status" value="1"/>
</dbReference>
<dbReference type="Pfam" id="PF13417">
    <property type="entry name" value="GST_N_3"/>
    <property type="match status" value="1"/>
</dbReference>
<dbReference type="Proteomes" id="UP000218418">
    <property type="component" value="Chromosome"/>
</dbReference>
<dbReference type="InterPro" id="IPR040079">
    <property type="entry name" value="Glutathione_S-Trfase"/>
</dbReference>
<gene>
    <name evidence="3" type="ORF">NIES267_18180</name>
</gene>
<dbReference type="Gene3D" id="1.20.1050.10">
    <property type="match status" value="1"/>
</dbReference>
<dbReference type="CDD" id="cd03056">
    <property type="entry name" value="GST_N_4"/>
    <property type="match status" value="1"/>
</dbReference>
<dbReference type="SFLD" id="SFLDG00358">
    <property type="entry name" value="Main_(cytGST)"/>
    <property type="match status" value="1"/>
</dbReference>
<name>A0A1Z4LMC8_9CYAN</name>
<reference evidence="3 4" key="1">
    <citation type="submission" date="2017-06" db="EMBL/GenBank/DDBJ databases">
        <title>Genome sequencing of cyanobaciteial culture collection at National Institute for Environmental Studies (NIES).</title>
        <authorList>
            <person name="Hirose Y."/>
            <person name="Shimura Y."/>
            <person name="Fujisawa T."/>
            <person name="Nakamura Y."/>
            <person name="Kawachi M."/>
        </authorList>
    </citation>
    <scope>NUCLEOTIDE SEQUENCE [LARGE SCALE GENOMIC DNA]</scope>
    <source>
        <strain evidence="3 4">NIES-267</strain>
    </source>
</reference>
<dbReference type="PANTHER" id="PTHR44051">
    <property type="entry name" value="GLUTATHIONE S-TRANSFERASE-RELATED"/>
    <property type="match status" value="1"/>
</dbReference>
<evidence type="ECO:0000313" key="4">
    <source>
        <dbReference type="Proteomes" id="UP000218418"/>
    </source>
</evidence>
<dbReference type="InterPro" id="IPR004045">
    <property type="entry name" value="Glutathione_S-Trfase_N"/>
</dbReference>
<dbReference type="OrthoDB" id="465590at2"/>
<dbReference type="PANTHER" id="PTHR44051:SF2">
    <property type="entry name" value="HYPOTHETICAL GLUTATHIONE S-TRANSFERASE LIKE PROTEIN"/>
    <property type="match status" value="1"/>
</dbReference>
<keyword evidence="4" id="KW-1185">Reference proteome</keyword>
<dbReference type="PROSITE" id="PS50404">
    <property type="entry name" value="GST_NTER"/>
    <property type="match status" value="1"/>
</dbReference>
<feature type="domain" description="GST C-terminal" evidence="2">
    <location>
        <begin position="85"/>
        <end position="201"/>
    </location>
</feature>
<keyword evidence="3" id="KW-0808">Transferase</keyword>
<evidence type="ECO:0000259" key="1">
    <source>
        <dbReference type="PROSITE" id="PS50404"/>
    </source>
</evidence>
<dbReference type="GO" id="GO:0016740">
    <property type="term" value="F:transferase activity"/>
    <property type="evidence" value="ECO:0007669"/>
    <property type="project" value="UniProtKB-KW"/>
</dbReference>
<dbReference type="SFLD" id="SFLDS00019">
    <property type="entry name" value="Glutathione_Transferase_(cytos"/>
    <property type="match status" value="1"/>
</dbReference>
<organism evidence="3 4">
    <name type="scientific">Calothrix parasitica NIES-267</name>
    <dbReference type="NCBI Taxonomy" id="1973488"/>
    <lineage>
        <taxon>Bacteria</taxon>
        <taxon>Bacillati</taxon>
        <taxon>Cyanobacteriota</taxon>
        <taxon>Cyanophyceae</taxon>
        <taxon>Nostocales</taxon>
        <taxon>Calotrichaceae</taxon>
        <taxon>Calothrix</taxon>
    </lineage>
</organism>
<dbReference type="InterPro" id="IPR036249">
    <property type="entry name" value="Thioredoxin-like_sf"/>
</dbReference>
<dbReference type="InterPro" id="IPR010987">
    <property type="entry name" value="Glutathione-S-Trfase_C-like"/>
</dbReference>
<feature type="domain" description="GST N-terminal" evidence="1">
    <location>
        <begin position="1"/>
        <end position="80"/>
    </location>
</feature>
<accession>A0A1Z4LMC8</accession>
<evidence type="ECO:0000313" key="3">
    <source>
        <dbReference type="EMBL" id="BAY82339.1"/>
    </source>
</evidence>
<dbReference type="InterPro" id="IPR036282">
    <property type="entry name" value="Glutathione-S-Trfase_C_sf"/>
</dbReference>
<dbReference type="EMBL" id="AP018227">
    <property type="protein sequence ID" value="BAY82339.1"/>
    <property type="molecule type" value="Genomic_DNA"/>
</dbReference>
<dbReference type="Gene3D" id="3.40.30.10">
    <property type="entry name" value="Glutaredoxin"/>
    <property type="match status" value="1"/>
</dbReference>
<proteinExistence type="predicted"/>
<dbReference type="SFLD" id="SFLDG01151">
    <property type="entry name" value="Main.2:_Nu-like"/>
    <property type="match status" value="1"/>
</dbReference>
<dbReference type="InterPro" id="IPR004046">
    <property type="entry name" value="GST_C"/>
</dbReference>